<proteinExistence type="inferred from homology"/>
<organism evidence="5 6">
    <name type="scientific">Coralloluteibacterium stylophorae</name>
    <dbReference type="NCBI Taxonomy" id="1776034"/>
    <lineage>
        <taxon>Bacteria</taxon>
        <taxon>Pseudomonadati</taxon>
        <taxon>Pseudomonadota</taxon>
        <taxon>Gammaproteobacteria</taxon>
        <taxon>Lysobacterales</taxon>
        <taxon>Lysobacteraceae</taxon>
        <taxon>Coralloluteibacterium</taxon>
    </lineage>
</organism>
<comment type="caution">
    <text evidence="5">The sequence shown here is derived from an EMBL/GenBank/DDBJ whole genome shotgun (WGS) entry which is preliminary data.</text>
</comment>
<dbReference type="PRINTS" id="PR00081">
    <property type="entry name" value="GDHRDH"/>
</dbReference>
<dbReference type="InterPro" id="IPR002347">
    <property type="entry name" value="SDR_fam"/>
</dbReference>
<evidence type="ECO:0000313" key="5">
    <source>
        <dbReference type="EMBL" id="MBS7458700.1"/>
    </source>
</evidence>
<keyword evidence="6" id="KW-1185">Reference proteome</keyword>
<dbReference type="PANTHER" id="PTHR44196">
    <property type="entry name" value="DEHYDROGENASE/REDUCTASE SDR FAMILY MEMBER 7B"/>
    <property type="match status" value="1"/>
</dbReference>
<evidence type="ECO:0000256" key="3">
    <source>
        <dbReference type="RuleBase" id="RU000363"/>
    </source>
</evidence>
<feature type="transmembrane region" description="Helical" evidence="4">
    <location>
        <begin position="325"/>
        <end position="342"/>
    </location>
</feature>
<evidence type="ECO:0000256" key="2">
    <source>
        <dbReference type="ARBA" id="ARBA00023002"/>
    </source>
</evidence>
<keyword evidence="2" id="KW-0560">Oxidoreductase</keyword>
<dbReference type="Pfam" id="PF00106">
    <property type="entry name" value="adh_short"/>
    <property type="match status" value="1"/>
</dbReference>
<dbReference type="PRINTS" id="PR00080">
    <property type="entry name" value="SDRFAMILY"/>
</dbReference>
<dbReference type="PROSITE" id="PS00061">
    <property type="entry name" value="ADH_SHORT"/>
    <property type="match status" value="1"/>
</dbReference>
<protein>
    <submittedName>
        <fullName evidence="5">SDR family oxidoreductase</fullName>
    </submittedName>
</protein>
<dbReference type="GO" id="GO:0016020">
    <property type="term" value="C:membrane"/>
    <property type="evidence" value="ECO:0007669"/>
    <property type="project" value="TreeGrafter"/>
</dbReference>
<evidence type="ECO:0000256" key="1">
    <source>
        <dbReference type="ARBA" id="ARBA00006484"/>
    </source>
</evidence>
<dbReference type="GO" id="GO:0016491">
    <property type="term" value="F:oxidoreductase activity"/>
    <property type="evidence" value="ECO:0007669"/>
    <property type="project" value="UniProtKB-KW"/>
</dbReference>
<reference evidence="5 6" key="1">
    <citation type="journal article" date="2021" name="Microbiol. Resour. Announc.">
        <title>Draft Genome Sequence of Coralloluteibacterium stylophorae LMG 29479T.</title>
        <authorList>
            <person name="Karlyshev A.V."/>
            <person name="Kudryashova E.B."/>
            <person name="Ariskina E.V."/>
            <person name="Conroy A.P."/>
            <person name="Abidueva E.Y."/>
        </authorList>
    </citation>
    <scope>NUCLEOTIDE SEQUENCE [LARGE SCALE GENOMIC DNA]</scope>
    <source>
        <strain evidence="5 6">LMG 29479</strain>
    </source>
</reference>
<dbReference type="EMBL" id="JAGQFT020000013">
    <property type="protein sequence ID" value="MBS7458700.1"/>
    <property type="molecule type" value="Genomic_DNA"/>
</dbReference>
<sequence length="349" mass="36615">MTRPCAGGAEDRAPWNDEDAAMFEAEAERGPVVVVTGAASGIGRATALRFAEDNAQLVLASRDVAALERLVAECESCGARAIAVRCDVTSDADVLALVEAACEFGDGIDAWVNNAGVGVVGEFDTVPFEAHRRVIETDLVAYARGAHAVLPVFRAQGQGLLVNVLSLGSWVPQPLAASYSAAKFGLRGLSAALRGELGRDRDIHVCDVYPAFVDTPAFGYGGNYSGHEVRPPSPAYDPRRVAQAIVRLTRRPRATTVVGGVAPLARAAYALVPRFEVLSAALTRRALARMPEAPPSPGNLFESVGGRRRVDGGYRTPVPAAVRTAGIGAGLAAVAGLAWLGYRAMATRR</sequence>
<dbReference type="InterPro" id="IPR036291">
    <property type="entry name" value="NAD(P)-bd_dom_sf"/>
</dbReference>
<evidence type="ECO:0000256" key="4">
    <source>
        <dbReference type="SAM" id="Phobius"/>
    </source>
</evidence>
<dbReference type="Gene3D" id="3.40.50.720">
    <property type="entry name" value="NAD(P)-binding Rossmann-like Domain"/>
    <property type="match status" value="1"/>
</dbReference>
<dbReference type="AlphaFoldDB" id="A0AAP2G236"/>
<comment type="similarity">
    <text evidence="1 3">Belongs to the short-chain dehydrogenases/reductases (SDR) family.</text>
</comment>
<keyword evidence="4" id="KW-1133">Transmembrane helix</keyword>
<dbReference type="RefSeq" id="WP_213173894.1">
    <property type="nucleotide sequence ID" value="NZ_JAGQFT020000013.1"/>
</dbReference>
<evidence type="ECO:0000313" key="6">
    <source>
        <dbReference type="Proteomes" id="UP000675747"/>
    </source>
</evidence>
<dbReference type="Proteomes" id="UP000675747">
    <property type="component" value="Unassembled WGS sequence"/>
</dbReference>
<name>A0AAP2G236_9GAMM</name>
<dbReference type="NCBIfam" id="NF004792">
    <property type="entry name" value="PRK06139.1"/>
    <property type="match status" value="1"/>
</dbReference>
<dbReference type="SUPFAM" id="SSF51735">
    <property type="entry name" value="NAD(P)-binding Rossmann-fold domains"/>
    <property type="match status" value="1"/>
</dbReference>
<keyword evidence="4" id="KW-0812">Transmembrane</keyword>
<dbReference type="PANTHER" id="PTHR44196:SF1">
    <property type="entry name" value="DEHYDROGENASE_REDUCTASE SDR FAMILY MEMBER 7B"/>
    <property type="match status" value="1"/>
</dbReference>
<dbReference type="InterPro" id="IPR020904">
    <property type="entry name" value="Sc_DH/Rdtase_CS"/>
</dbReference>
<accession>A0AAP2G236</accession>
<gene>
    <name evidence="5" type="ORF">KB893_016280</name>
</gene>
<keyword evidence="4" id="KW-0472">Membrane</keyword>